<evidence type="ECO:0000256" key="1">
    <source>
        <dbReference type="SAM" id="MobiDB-lite"/>
    </source>
</evidence>
<organism evidence="2 3">
    <name type="scientific">Amborella trichopoda</name>
    <dbReference type="NCBI Taxonomy" id="13333"/>
    <lineage>
        <taxon>Eukaryota</taxon>
        <taxon>Viridiplantae</taxon>
        <taxon>Streptophyta</taxon>
        <taxon>Embryophyta</taxon>
        <taxon>Tracheophyta</taxon>
        <taxon>Spermatophyta</taxon>
        <taxon>Magnoliopsida</taxon>
        <taxon>Amborellales</taxon>
        <taxon>Amborellaceae</taxon>
        <taxon>Amborella</taxon>
    </lineage>
</organism>
<dbReference type="HOGENOM" id="CLU_1827914_0_0_1"/>
<dbReference type="AlphaFoldDB" id="W1PQD1"/>
<name>W1PQD1_AMBTC</name>
<keyword evidence="3" id="KW-1185">Reference proteome</keyword>
<dbReference type="Proteomes" id="UP000017836">
    <property type="component" value="Unassembled WGS sequence"/>
</dbReference>
<feature type="compositionally biased region" description="Acidic residues" evidence="1">
    <location>
        <begin position="114"/>
        <end position="127"/>
    </location>
</feature>
<protein>
    <submittedName>
        <fullName evidence="2">Uncharacterized protein</fullName>
    </submittedName>
</protein>
<accession>W1PQD1</accession>
<proteinExistence type="predicted"/>
<feature type="region of interest" description="Disordered" evidence="1">
    <location>
        <begin position="100"/>
        <end position="130"/>
    </location>
</feature>
<evidence type="ECO:0000313" key="3">
    <source>
        <dbReference type="Proteomes" id="UP000017836"/>
    </source>
</evidence>
<sequence length="141" mass="16368">MPDRLIFFNIAEFYMPKRMLQQFVLVQGISEDTPQWNRKDRFKPRGYDRHIMIVSYLMVRYKFQQSFARTSAPVSKIDRDDRTHALKAYDLLSRYIPPNIGKECDMEDKSKEEGGEDNVEEGGDGGGEDGLLCVHNVPYVV</sequence>
<feature type="compositionally biased region" description="Basic and acidic residues" evidence="1">
    <location>
        <begin position="102"/>
        <end position="113"/>
    </location>
</feature>
<dbReference type="EMBL" id="KI392979">
    <property type="protein sequence ID" value="ERN09926.1"/>
    <property type="molecule type" value="Genomic_DNA"/>
</dbReference>
<dbReference type="Gramene" id="ERN09926">
    <property type="protein sequence ID" value="ERN09926"/>
    <property type="gene ID" value="AMTR_s00013p00179490"/>
</dbReference>
<evidence type="ECO:0000313" key="2">
    <source>
        <dbReference type="EMBL" id="ERN09926.1"/>
    </source>
</evidence>
<reference evidence="3" key="1">
    <citation type="journal article" date="2013" name="Science">
        <title>The Amborella genome and the evolution of flowering plants.</title>
        <authorList>
            <consortium name="Amborella Genome Project"/>
        </authorList>
    </citation>
    <scope>NUCLEOTIDE SEQUENCE [LARGE SCALE GENOMIC DNA]</scope>
</reference>
<gene>
    <name evidence="2" type="ORF">AMTR_s00013p00179490</name>
</gene>